<dbReference type="InterPro" id="IPR013766">
    <property type="entry name" value="Thioredoxin_domain"/>
</dbReference>
<name>A0A096A9F6_9BACT</name>
<dbReference type="PROSITE" id="PS51352">
    <property type="entry name" value="THIOREDOXIN_2"/>
    <property type="match status" value="1"/>
</dbReference>
<sequence length="104" mass="11495">MEVKITSENFESLKNGELPLVVDLWATWCGPCKMIGPIISELAEDYDGKIVVGKCDVEENDDIAIDYNVRNIPTILFFKGGELVDKFVGAASKAVLDEKFKALL</sequence>
<dbReference type="NCBIfam" id="TIGR01068">
    <property type="entry name" value="thioredoxin"/>
    <property type="match status" value="1"/>
</dbReference>
<evidence type="ECO:0000256" key="9">
    <source>
        <dbReference type="PIRSR" id="PIRSR000077-4"/>
    </source>
</evidence>
<dbReference type="OrthoDB" id="9790390at2"/>
<evidence type="ECO:0000256" key="4">
    <source>
        <dbReference type="ARBA" id="ARBA00023157"/>
    </source>
</evidence>
<reference evidence="11 12" key="1">
    <citation type="submission" date="2014-07" db="EMBL/GenBank/DDBJ databases">
        <authorList>
            <person name="McCorrison J."/>
            <person name="Sanka R."/>
            <person name="Torralba M."/>
            <person name="Gillis M."/>
            <person name="Haft D.H."/>
            <person name="Methe B."/>
            <person name="Sutton G."/>
            <person name="Nelson K.E."/>
        </authorList>
    </citation>
    <scope>NUCLEOTIDE SEQUENCE [LARGE SCALE GENOMIC DNA]</scope>
    <source>
        <strain evidence="11 12">DNF00320</strain>
    </source>
</reference>
<dbReference type="PROSITE" id="PS00194">
    <property type="entry name" value="THIOREDOXIN_1"/>
    <property type="match status" value="1"/>
</dbReference>
<comment type="caution">
    <text evidence="11">The sequence shown here is derived from an EMBL/GenBank/DDBJ whole genome shotgun (WGS) entry which is preliminary data.</text>
</comment>
<dbReference type="FunFam" id="3.40.30.10:FF:000001">
    <property type="entry name" value="Thioredoxin"/>
    <property type="match status" value="1"/>
</dbReference>
<dbReference type="GeneID" id="78529742"/>
<evidence type="ECO:0000256" key="5">
    <source>
        <dbReference type="ARBA" id="ARBA00023284"/>
    </source>
</evidence>
<dbReference type="Proteomes" id="UP000029525">
    <property type="component" value="Unassembled WGS sequence"/>
</dbReference>
<evidence type="ECO:0000313" key="12">
    <source>
        <dbReference type="Proteomes" id="UP000029525"/>
    </source>
</evidence>
<dbReference type="SUPFAM" id="SSF52833">
    <property type="entry name" value="Thioredoxin-like"/>
    <property type="match status" value="1"/>
</dbReference>
<dbReference type="PANTHER" id="PTHR45663:SF11">
    <property type="entry name" value="GEO12009P1"/>
    <property type="match status" value="1"/>
</dbReference>
<keyword evidence="3" id="KW-0249">Electron transport</keyword>
<gene>
    <name evidence="11" type="ORF">HMPREF0647_09130</name>
</gene>
<dbReference type="InterPro" id="IPR017937">
    <property type="entry name" value="Thioredoxin_CS"/>
</dbReference>
<dbReference type="AlphaFoldDB" id="A0A096A9F6"/>
<feature type="site" description="Deprotonates C-terminal active site Cys" evidence="8">
    <location>
        <position position="23"/>
    </location>
</feature>
<keyword evidence="2" id="KW-0813">Transport</keyword>
<evidence type="ECO:0000256" key="6">
    <source>
        <dbReference type="NCBIfam" id="TIGR01068"/>
    </source>
</evidence>
<dbReference type="GO" id="GO:0005829">
    <property type="term" value="C:cytosol"/>
    <property type="evidence" value="ECO:0007669"/>
    <property type="project" value="TreeGrafter"/>
</dbReference>
<evidence type="ECO:0000256" key="2">
    <source>
        <dbReference type="ARBA" id="ARBA00022448"/>
    </source>
</evidence>
<protein>
    <recommendedName>
        <fullName evidence="6 7">Thioredoxin</fullName>
    </recommendedName>
</protein>
<feature type="active site" description="Nucleophile" evidence="8">
    <location>
        <position position="32"/>
    </location>
</feature>
<dbReference type="GO" id="GO:0015035">
    <property type="term" value="F:protein-disulfide reductase activity"/>
    <property type="evidence" value="ECO:0007669"/>
    <property type="project" value="UniProtKB-UniRule"/>
</dbReference>
<organism evidence="11 12">
    <name type="scientific">Prevotella bivia DNF00320</name>
    <dbReference type="NCBI Taxonomy" id="1401068"/>
    <lineage>
        <taxon>Bacteria</taxon>
        <taxon>Pseudomonadati</taxon>
        <taxon>Bacteroidota</taxon>
        <taxon>Bacteroidia</taxon>
        <taxon>Bacteroidales</taxon>
        <taxon>Prevotellaceae</taxon>
        <taxon>Prevotella</taxon>
    </lineage>
</organism>
<dbReference type="InterPro" id="IPR036249">
    <property type="entry name" value="Thioredoxin-like_sf"/>
</dbReference>
<feature type="site" description="Contributes to redox potential value" evidence="8">
    <location>
        <position position="31"/>
    </location>
</feature>
<dbReference type="InterPro" id="IPR005746">
    <property type="entry name" value="Thioredoxin"/>
</dbReference>
<proteinExistence type="inferred from homology"/>
<dbReference type="CDD" id="cd02947">
    <property type="entry name" value="TRX_family"/>
    <property type="match status" value="1"/>
</dbReference>
<dbReference type="Pfam" id="PF00085">
    <property type="entry name" value="Thioredoxin"/>
    <property type="match status" value="1"/>
</dbReference>
<evidence type="ECO:0000256" key="1">
    <source>
        <dbReference type="ARBA" id="ARBA00008987"/>
    </source>
</evidence>
<dbReference type="GO" id="GO:0045454">
    <property type="term" value="P:cell redox homeostasis"/>
    <property type="evidence" value="ECO:0007669"/>
    <property type="project" value="TreeGrafter"/>
</dbReference>
<evidence type="ECO:0000259" key="10">
    <source>
        <dbReference type="PROSITE" id="PS51352"/>
    </source>
</evidence>
<evidence type="ECO:0000256" key="3">
    <source>
        <dbReference type="ARBA" id="ARBA00022982"/>
    </source>
</evidence>
<feature type="active site" description="Nucleophile" evidence="8">
    <location>
        <position position="29"/>
    </location>
</feature>
<feature type="site" description="Contributes to redox potential value" evidence="8">
    <location>
        <position position="30"/>
    </location>
</feature>
<evidence type="ECO:0000256" key="8">
    <source>
        <dbReference type="PIRSR" id="PIRSR000077-1"/>
    </source>
</evidence>
<keyword evidence="4 9" id="KW-1015">Disulfide bond</keyword>
<comment type="similarity">
    <text evidence="1 7">Belongs to the thioredoxin family.</text>
</comment>
<dbReference type="PANTHER" id="PTHR45663">
    <property type="entry name" value="GEO12009P1"/>
    <property type="match status" value="1"/>
</dbReference>
<feature type="disulfide bond" description="Redox-active" evidence="9">
    <location>
        <begin position="29"/>
        <end position="32"/>
    </location>
</feature>
<evidence type="ECO:0000256" key="7">
    <source>
        <dbReference type="PIRNR" id="PIRNR000077"/>
    </source>
</evidence>
<dbReference type="PIRSF" id="PIRSF000077">
    <property type="entry name" value="Thioredoxin"/>
    <property type="match status" value="1"/>
</dbReference>
<evidence type="ECO:0000313" key="11">
    <source>
        <dbReference type="EMBL" id="KGF43733.1"/>
    </source>
</evidence>
<dbReference type="PRINTS" id="PR00421">
    <property type="entry name" value="THIOREDOXIN"/>
</dbReference>
<accession>A0A096A9F6</accession>
<dbReference type="Gene3D" id="3.40.30.10">
    <property type="entry name" value="Glutaredoxin"/>
    <property type="match status" value="1"/>
</dbReference>
<dbReference type="RefSeq" id="WP_004337337.1">
    <property type="nucleotide sequence ID" value="NZ_JRNQ01000068.1"/>
</dbReference>
<dbReference type="EMBL" id="JRNQ01000068">
    <property type="protein sequence ID" value="KGF43733.1"/>
    <property type="molecule type" value="Genomic_DNA"/>
</dbReference>
<feature type="domain" description="Thioredoxin" evidence="10">
    <location>
        <begin position="1"/>
        <end position="104"/>
    </location>
</feature>
<keyword evidence="5 9" id="KW-0676">Redox-active center</keyword>